<name>A0A699L2M1_TANCI</name>
<sequence length="48" mass="5002">ARGVRFLWGRIVGMMESGGSGGERLGNRERGVTGCGGKWGTATVGFET</sequence>
<proteinExistence type="predicted"/>
<reference evidence="1" key="1">
    <citation type="journal article" date="2019" name="Sci. Rep.">
        <title>Draft genome of Tanacetum cinerariifolium, the natural source of mosquito coil.</title>
        <authorList>
            <person name="Yamashiro T."/>
            <person name="Shiraishi A."/>
            <person name="Satake H."/>
            <person name="Nakayama K."/>
        </authorList>
    </citation>
    <scope>NUCLEOTIDE SEQUENCE</scope>
</reference>
<gene>
    <name evidence="1" type="ORF">Tci_688252</name>
</gene>
<organism evidence="1">
    <name type="scientific">Tanacetum cinerariifolium</name>
    <name type="common">Dalmatian daisy</name>
    <name type="synonym">Chrysanthemum cinerariifolium</name>
    <dbReference type="NCBI Taxonomy" id="118510"/>
    <lineage>
        <taxon>Eukaryota</taxon>
        <taxon>Viridiplantae</taxon>
        <taxon>Streptophyta</taxon>
        <taxon>Embryophyta</taxon>
        <taxon>Tracheophyta</taxon>
        <taxon>Spermatophyta</taxon>
        <taxon>Magnoliopsida</taxon>
        <taxon>eudicotyledons</taxon>
        <taxon>Gunneridae</taxon>
        <taxon>Pentapetalae</taxon>
        <taxon>asterids</taxon>
        <taxon>campanulids</taxon>
        <taxon>Asterales</taxon>
        <taxon>Asteraceae</taxon>
        <taxon>Asteroideae</taxon>
        <taxon>Anthemideae</taxon>
        <taxon>Anthemidinae</taxon>
        <taxon>Tanacetum</taxon>
    </lineage>
</organism>
<comment type="caution">
    <text evidence="1">The sequence shown here is derived from an EMBL/GenBank/DDBJ whole genome shotgun (WGS) entry which is preliminary data.</text>
</comment>
<accession>A0A699L2M1</accession>
<dbReference type="EMBL" id="BKCJ010565627">
    <property type="protein sequence ID" value="GFB16281.1"/>
    <property type="molecule type" value="Genomic_DNA"/>
</dbReference>
<protein>
    <submittedName>
        <fullName evidence="1">Uncharacterized protein</fullName>
    </submittedName>
</protein>
<feature type="non-terminal residue" evidence="1">
    <location>
        <position position="1"/>
    </location>
</feature>
<evidence type="ECO:0000313" key="1">
    <source>
        <dbReference type="EMBL" id="GFB16281.1"/>
    </source>
</evidence>
<dbReference type="AlphaFoldDB" id="A0A699L2M1"/>